<feature type="domain" description="AMP-dependent synthetase/ligase" evidence="3">
    <location>
        <begin position="11"/>
        <end position="335"/>
    </location>
</feature>
<dbReference type="Proteomes" id="UP000503464">
    <property type="component" value="Chromosome"/>
</dbReference>
<dbReference type="Gene3D" id="3.40.50.12780">
    <property type="entry name" value="N-terminal domain of ligase-like"/>
    <property type="match status" value="1"/>
</dbReference>
<dbReference type="PANTHER" id="PTHR43767:SF8">
    <property type="entry name" value="LONG-CHAIN-FATTY-ACID--COA LIGASE"/>
    <property type="match status" value="1"/>
</dbReference>
<dbReference type="Pfam" id="PF23562">
    <property type="entry name" value="AMP-binding_C_3"/>
    <property type="match status" value="1"/>
</dbReference>
<evidence type="ECO:0000256" key="1">
    <source>
        <dbReference type="ARBA" id="ARBA00006432"/>
    </source>
</evidence>
<dbReference type="InterPro" id="IPR020845">
    <property type="entry name" value="AMP-binding_CS"/>
</dbReference>
<proteinExistence type="inferred from homology"/>
<evidence type="ECO:0000256" key="2">
    <source>
        <dbReference type="ARBA" id="ARBA00022598"/>
    </source>
</evidence>
<evidence type="ECO:0000313" key="4">
    <source>
        <dbReference type="EMBL" id="QKJ57590.1"/>
    </source>
</evidence>
<reference evidence="5" key="1">
    <citation type="submission" date="2020-03" db="EMBL/GenBank/DDBJ databases">
        <title>Genome sequences of seven Enterobacteriaceae strains isolated from Canadian wastewater treatment facilities.</title>
        <authorList>
            <person name="Huang H."/>
            <person name="Chmara J.T."/>
            <person name="Duceppe M.-O."/>
        </authorList>
    </citation>
    <scope>NUCLEOTIDE SEQUENCE [LARGE SCALE GENOMIC DNA]</scope>
    <source>
        <strain evidence="5">Biosolid 3</strain>
    </source>
</reference>
<protein>
    <submittedName>
        <fullName evidence="4">AMP-dependent synthetase/ligase</fullName>
    </submittedName>
</protein>
<accession>A0AAE7EFB3</accession>
<dbReference type="Pfam" id="PF00501">
    <property type="entry name" value="AMP-binding"/>
    <property type="match status" value="1"/>
</dbReference>
<organism evidence="4 5">
    <name type="scientific">Serratia fonticola</name>
    <dbReference type="NCBI Taxonomy" id="47917"/>
    <lineage>
        <taxon>Bacteria</taxon>
        <taxon>Pseudomonadati</taxon>
        <taxon>Pseudomonadota</taxon>
        <taxon>Gammaproteobacteria</taxon>
        <taxon>Enterobacterales</taxon>
        <taxon>Yersiniaceae</taxon>
        <taxon>Serratia</taxon>
    </lineage>
</organism>
<dbReference type="PROSITE" id="PS00455">
    <property type="entry name" value="AMP_BINDING"/>
    <property type="match status" value="1"/>
</dbReference>
<keyword evidence="2" id="KW-0436">Ligase</keyword>
<comment type="similarity">
    <text evidence="1">Belongs to the ATP-dependent AMP-binding enzyme family.</text>
</comment>
<dbReference type="PANTHER" id="PTHR43767">
    <property type="entry name" value="LONG-CHAIN-FATTY-ACID--COA LIGASE"/>
    <property type="match status" value="1"/>
</dbReference>
<dbReference type="InterPro" id="IPR042099">
    <property type="entry name" value="ANL_N_sf"/>
</dbReference>
<dbReference type="InterPro" id="IPR050237">
    <property type="entry name" value="ATP-dep_AMP-bd_enzyme"/>
</dbReference>
<evidence type="ECO:0000313" key="5">
    <source>
        <dbReference type="Proteomes" id="UP000503464"/>
    </source>
</evidence>
<name>A0AAE7EFB3_SERFO</name>
<dbReference type="SUPFAM" id="SSF56801">
    <property type="entry name" value="Acetyl-CoA synthetase-like"/>
    <property type="match status" value="1"/>
</dbReference>
<gene>
    <name evidence="4" type="ORF">G9399_03255</name>
</gene>
<sequence>MILFERIEHIAVTDGSRPALCDSQQSISYADLLRQTTSLAERLSNEKISRLALFLNNGLEWAMIDLACLLANIVIIPVPLFFSAEQQDWLLESSGADALIGPARQGWITAPFLDYPLQRRQPLSVAELPANTAKITYTSGTTGHPKGVCLSQEHLMQVSLALAERVAAANIQQHLTLLPLSTLLENITGLYVPLLSGVCSRIPSLAEVGLTGSSQFSAQILAQAITQWRPHSLVLVPELLRLFVMLCTHNPGLAESLRFVAVGGGKVAADLVVKSHQLGLPVFEGYGLSECGSVVALNAPGRALPGSVGEPLAHCRITIAPDGEILISGATMLGYLGEPAARSPVATGDLGHFDAQGFLHITGRKKNIQITAFGRNFSPEWIEAEAQLFPAISRMVIFGDGLPVNVALIQVTAGYESSLADQLSQLNGRLPDYARIHHYFLAQLTVENGLLTTNGRPKRQQILSTYHTRIHQLIAGDIT</sequence>
<dbReference type="InterPro" id="IPR000873">
    <property type="entry name" value="AMP-dep_synth/lig_dom"/>
</dbReference>
<dbReference type="EMBL" id="CP054160">
    <property type="protein sequence ID" value="QKJ57590.1"/>
    <property type="molecule type" value="Genomic_DNA"/>
</dbReference>
<dbReference type="AlphaFoldDB" id="A0AAE7EFB3"/>
<dbReference type="RefSeq" id="WP_173408648.1">
    <property type="nucleotide sequence ID" value="NZ_CP054160.3"/>
</dbReference>
<dbReference type="CDD" id="cd05907">
    <property type="entry name" value="VL_LC_FACS_like"/>
    <property type="match status" value="1"/>
</dbReference>
<evidence type="ECO:0000259" key="3">
    <source>
        <dbReference type="Pfam" id="PF00501"/>
    </source>
</evidence>
<dbReference type="GO" id="GO:0016874">
    <property type="term" value="F:ligase activity"/>
    <property type="evidence" value="ECO:0007669"/>
    <property type="project" value="UniProtKB-KW"/>
</dbReference>